<organism evidence="2">
    <name type="scientific">Woronichinia naegeliana WA131</name>
    <dbReference type="NCBI Taxonomy" id="2824559"/>
    <lineage>
        <taxon>Bacteria</taxon>
        <taxon>Bacillati</taxon>
        <taxon>Cyanobacteriota</taxon>
        <taxon>Cyanophyceae</taxon>
        <taxon>Synechococcales</taxon>
        <taxon>Coelosphaeriaceae</taxon>
        <taxon>Woronichinia</taxon>
    </lineage>
</organism>
<feature type="transmembrane region" description="Helical" evidence="1">
    <location>
        <begin position="79"/>
        <end position="99"/>
    </location>
</feature>
<evidence type="ECO:0000313" key="2">
    <source>
        <dbReference type="EMBL" id="UXE59340.1"/>
    </source>
</evidence>
<gene>
    <name evidence="2" type="ORF">KA717_26280</name>
</gene>
<feature type="transmembrane region" description="Helical" evidence="1">
    <location>
        <begin position="111"/>
        <end position="136"/>
    </location>
</feature>
<dbReference type="Proteomes" id="UP001065613">
    <property type="component" value="Chromosome"/>
</dbReference>
<dbReference type="KEGG" id="wna:KA717_26280"/>
<proteinExistence type="predicted"/>
<feature type="transmembrane region" description="Helical" evidence="1">
    <location>
        <begin position="39"/>
        <end position="59"/>
    </location>
</feature>
<dbReference type="AlphaFoldDB" id="A0A977KVW6"/>
<reference evidence="2" key="1">
    <citation type="submission" date="2021-04" db="EMBL/GenBank/DDBJ databases">
        <title>Genome sequence of Woronichinia naegeliana from Washington state freshwater lake bloom.</title>
        <authorList>
            <person name="Dreher T.W."/>
        </authorList>
    </citation>
    <scope>NUCLEOTIDE SEQUENCE</scope>
    <source>
        <strain evidence="2">WA131</strain>
    </source>
</reference>
<feature type="transmembrane region" description="Helical" evidence="1">
    <location>
        <begin position="148"/>
        <end position="168"/>
    </location>
</feature>
<protein>
    <submittedName>
        <fullName evidence="2">Uncharacterized protein</fullName>
    </submittedName>
</protein>
<keyword evidence="1" id="KW-0812">Transmembrane</keyword>
<name>A0A977KVW6_9CYAN</name>
<accession>A0A977KVW6</accession>
<evidence type="ECO:0000256" key="1">
    <source>
        <dbReference type="SAM" id="Phobius"/>
    </source>
</evidence>
<keyword evidence="1" id="KW-1133">Transmembrane helix</keyword>
<keyword evidence="1" id="KW-0472">Membrane</keyword>
<sequence>MNNQLERRAIISPLFLAVLMGIAYDRMLEVAHKSLLSGLIVNGLLLIVTFLLVSMRFFIGNQLYLVSDDFKKLKELAWLYDYFVITGQTICIVFLGKFSSVQANGYSSIGFLQFLLVLYVIDVAWIISLVILSKLFSYFRRPPESIPVKWAFLNTFLIFAIIILNFIVSDLYSTTGLVWLLC</sequence>
<dbReference type="EMBL" id="CP073041">
    <property type="protein sequence ID" value="UXE59340.1"/>
    <property type="molecule type" value="Genomic_DNA"/>
</dbReference>